<dbReference type="PROSITE" id="PS50110">
    <property type="entry name" value="RESPONSE_REGULATORY"/>
    <property type="match status" value="1"/>
</dbReference>
<gene>
    <name evidence="4" type="primary">spo0F_1</name>
    <name evidence="4" type="ORF">ETAA8_09060</name>
</gene>
<dbReference type="KEGG" id="aagg:ETAA8_09060"/>
<dbReference type="PANTHER" id="PTHR44591:SF3">
    <property type="entry name" value="RESPONSE REGULATORY DOMAIN-CONTAINING PROTEIN"/>
    <property type="match status" value="1"/>
</dbReference>
<feature type="domain" description="Response regulatory" evidence="3">
    <location>
        <begin position="7"/>
        <end position="121"/>
    </location>
</feature>
<evidence type="ECO:0000313" key="5">
    <source>
        <dbReference type="Proteomes" id="UP000315017"/>
    </source>
</evidence>
<dbReference type="EMBL" id="CP036274">
    <property type="protein sequence ID" value="QDU25834.1"/>
    <property type="molecule type" value="Genomic_DNA"/>
</dbReference>
<evidence type="ECO:0000256" key="1">
    <source>
        <dbReference type="ARBA" id="ARBA00022553"/>
    </source>
</evidence>
<dbReference type="InterPro" id="IPR001789">
    <property type="entry name" value="Sig_transdc_resp-reg_receiver"/>
</dbReference>
<dbReference type="GO" id="GO:0016740">
    <property type="term" value="F:transferase activity"/>
    <property type="evidence" value="ECO:0007669"/>
    <property type="project" value="UniProtKB-KW"/>
</dbReference>
<accession>A0A517Y6G2</accession>
<evidence type="ECO:0000256" key="2">
    <source>
        <dbReference type="PROSITE-ProRule" id="PRU00169"/>
    </source>
</evidence>
<dbReference type="CDD" id="cd00156">
    <property type="entry name" value="REC"/>
    <property type="match status" value="1"/>
</dbReference>
<dbReference type="OrthoDB" id="9788090at2"/>
<dbReference type="EC" id="2.7.-.-" evidence="4"/>
<protein>
    <submittedName>
        <fullName evidence="4">Sporulation initiation phosphotransferase F</fullName>
        <ecNumber evidence="4">2.7.-.-</ecNumber>
    </submittedName>
</protein>
<feature type="modified residue" description="4-aspartylphosphate" evidence="2">
    <location>
        <position position="56"/>
    </location>
</feature>
<dbReference type="PANTHER" id="PTHR44591">
    <property type="entry name" value="STRESS RESPONSE REGULATOR PROTEIN 1"/>
    <property type="match status" value="1"/>
</dbReference>
<dbReference type="Proteomes" id="UP000315017">
    <property type="component" value="Chromosome"/>
</dbReference>
<dbReference type="InterPro" id="IPR050595">
    <property type="entry name" value="Bact_response_regulator"/>
</dbReference>
<sequence>MPVIDTNILLVDDDTDTCDSMSDVFMDLGYTVDTAHDGASAVELSGGHHYLLALLDYNMPGMDGLELCRRLKIMRPNIVVALITGFTSITTTGEAAEAGIRCSFLKPVDFSLLMPLVEKIVGNFVSRRSSEGANTC</sequence>
<dbReference type="SUPFAM" id="SSF52172">
    <property type="entry name" value="CheY-like"/>
    <property type="match status" value="1"/>
</dbReference>
<keyword evidence="5" id="KW-1185">Reference proteome</keyword>
<dbReference type="InterPro" id="IPR011006">
    <property type="entry name" value="CheY-like_superfamily"/>
</dbReference>
<dbReference type="GO" id="GO:0000160">
    <property type="term" value="P:phosphorelay signal transduction system"/>
    <property type="evidence" value="ECO:0007669"/>
    <property type="project" value="InterPro"/>
</dbReference>
<evidence type="ECO:0000259" key="3">
    <source>
        <dbReference type="PROSITE" id="PS50110"/>
    </source>
</evidence>
<name>A0A517Y6G2_9BACT</name>
<reference evidence="4 5" key="1">
    <citation type="submission" date="2019-02" db="EMBL/GenBank/DDBJ databases">
        <title>Deep-cultivation of Planctomycetes and their phenomic and genomic characterization uncovers novel biology.</title>
        <authorList>
            <person name="Wiegand S."/>
            <person name="Jogler M."/>
            <person name="Boedeker C."/>
            <person name="Pinto D."/>
            <person name="Vollmers J."/>
            <person name="Rivas-Marin E."/>
            <person name="Kohn T."/>
            <person name="Peeters S.H."/>
            <person name="Heuer A."/>
            <person name="Rast P."/>
            <person name="Oberbeckmann S."/>
            <person name="Bunk B."/>
            <person name="Jeske O."/>
            <person name="Meyerdierks A."/>
            <person name="Storesund J.E."/>
            <person name="Kallscheuer N."/>
            <person name="Luecker S."/>
            <person name="Lage O.M."/>
            <person name="Pohl T."/>
            <person name="Merkel B.J."/>
            <person name="Hornburger P."/>
            <person name="Mueller R.-W."/>
            <person name="Bruemmer F."/>
            <person name="Labrenz M."/>
            <person name="Spormann A.M."/>
            <person name="Op den Camp H."/>
            <person name="Overmann J."/>
            <person name="Amann R."/>
            <person name="Jetten M.S.M."/>
            <person name="Mascher T."/>
            <person name="Medema M.H."/>
            <person name="Devos D.P."/>
            <person name="Kaster A.-K."/>
            <person name="Ovreas L."/>
            <person name="Rohde M."/>
            <person name="Galperin M.Y."/>
            <person name="Jogler C."/>
        </authorList>
    </citation>
    <scope>NUCLEOTIDE SEQUENCE [LARGE SCALE GENOMIC DNA]</scope>
    <source>
        <strain evidence="4 5">ETA_A8</strain>
    </source>
</reference>
<dbReference type="Pfam" id="PF00072">
    <property type="entry name" value="Response_reg"/>
    <property type="match status" value="1"/>
</dbReference>
<evidence type="ECO:0000313" key="4">
    <source>
        <dbReference type="EMBL" id="QDU25834.1"/>
    </source>
</evidence>
<keyword evidence="1 2" id="KW-0597">Phosphoprotein</keyword>
<keyword evidence="4" id="KW-0808">Transferase</keyword>
<proteinExistence type="predicted"/>
<organism evidence="4 5">
    <name type="scientific">Anatilimnocola aggregata</name>
    <dbReference type="NCBI Taxonomy" id="2528021"/>
    <lineage>
        <taxon>Bacteria</taxon>
        <taxon>Pseudomonadati</taxon>
        <taxon>Planctomycetota</taxon>
        <taxon>Planctomycetia</taxon>
        <taxon>Pirellulales</taxon>
        <taxon>Pirellulaceae</taxon>
        <taxon>Anatilimnocola</taxon>
    </lineage>
</organism>
<dbReference type="AlphaFoldDB" id="A0A517Y6G2"/>
<dbReference type="Gene3D" id="3.40.50.2300">
    <property type="match status" value="1"/>
</dbReference>
<dbReference type="SMART" id="SM00448">
    <property type="entry name" value="REC"/>
    <property type="match status" value="1"/>
</dbReference>